<gene>
    <name evidence="2" type="ORF">NA57DRAFT_77126</name>
</gene>
<dbReference type="OrthoDB" id="4196148at2759"/>
<proteinExistence type="predicted"/>
<evidence type="ECO:0000256" key="1">
    <source>
        <dbReference type="SAM" id="MobiDB-lite"/>
    </source>
</evidence>
<evidence type="ECO:0000313" key="2">
    <source>
        <dbReference type="EMBL" id="KAF2098336.1"/>
    </source>
</evidence>
<comment type="caution">
    <text evidence="2">The sequence shown here is derived from an EMBL/GenBank/DDBJ whole genome shotgun (WGS) entry which is preliminary data.</text>
</comment>
<feature type="region of interest" description="Disordered" evidence="1">
    <location>
        <begin position="1"/>
        <end position="21"/>
    </location>
</feature>
<reference evidence="2" key="1">
    <citation type="journal article" date="2020" name="Stud. Mycol.">
        <title>101 Dothideomycetes genomes: a test case for predicting lifestyles and emergence of pathogens.</title>
        <authorList>
            <person name="Haridas S."/>
            <person name="Albert R."/>
            <person name="Binder M."/>
            <person name="Bloem J."/>
            <person name="Labutti K."/>
            <person name="Salamov A."/>
            <person name="Andreopoulos B."/>
            <person name="Baker S."/>
            <person name="Barry K."/>
            <person name="Bills G."/>
            <person name="Bluhm B."/>
            <person name="Cannon C."/>
            <person name="Castanera R."/>
            <person name="Culley D."/>
            <person name="Daum C."/>
            <person name="Ezra D."/>
            <person name="Gonzalez J."/>
            <person name="Henrissat B."/>
            <person name="Kuo A."/>
            <person name="Liang C."/>
            <person name="Lipzen A."/>
            <person name="Lutzoni F."/>
            <person name="Magnuson J."/>
            <person name="Mondo S."/>
            <person name="Nolan M."/>
            <person name="Ohm R."/>
            <person name="Pangilinan J."/>
            <person name="Park H.-J."/>
            <person name="Ramirez L."/>
            <person name="Alfaro M."/>
            <person name="Sun H."/>
            <person name="Tritt A."/>
            <person name="Yoshinaga Y."/>
            <person name="Zwiers L.-H."/>
            <person name="Turgeon B."/>
            <person name="Goodwin S."/>
            <person name="Spatafora J."/>
            <person name="Crous P."/>
            <person name="Grigoriev I."/>
        </authorList>
    </citation>
    <scope>NUCLEOTIDE SEQUENCE</scope>
    <source>
        <strain evidence="2">CBS 133067</strain>
    </source>
</reference>
<accession>A0A9P4M527</accession>
<dbReference type="EMBL" id="ML978127">
    <property type="protein sequence ID" value="KAF2098336.1"/>
    <property type="molecule type" value="Genomic_DNA"/>
</dbReference>
<keyword evidence="3" id="KW-1185">Reference proteome</keyword>
<feature type="compositionally biased region" description="Polar residues" evidence="1">
    <location>
        <begin position="1"/>
        <end position="11"/>
    </location>
</feature>
<protein>
    <submittedName>
        <fullName evidence="2">Uncharacterized protein</fullName>
    </submittedName>
</protein>
<evidence type="ECO:0000313" key="3">
    <source>
        <dbReference type="Proteomes" id="UP000799772"/>
    </source>
</evidence>
<dbReference type="AlphaFoldDB" id="A0A9P4M527"/>
<sequence length="243" mass="27156">MSTDQTANDQKPPTYEDSANADLRTHLPAGEKLNLIIHGNSVYHQTPSSNALYELTQEPLTGKDKILGVQQVVYTTPKPGTKNQAIKRRKRHLYDVKKPSYLPAAITTPVYELPTALGCLGRRWRVSDGYGRRWVRYEKLLKNGPTLEWRDMKGNAVAVETRPTFDDSDDAQPTSTPRLELLVELDEKMLNLLVAAWVGIVWDIGKDAHAQDIKFKDVIRILQSGKGVGSKKPFGILLPSGLL</sequence>
<organism evidence="2 3">
    <name type="scientific">Rhizodiscina lignyota</name>
    <dbReference type="NCBI Taxonomy" id="1504668"/>
    <lineage>
        <taxon>Eukaryota</taxon>
        <taxon>Fungi</taxon>
        <taxon>Dikarya</taxon>
        <taxon>Ascomycota</taxon>
        <taxon>Pezizomycotina</taxon>
        <taxon>Dothideomycetes</taxon>
        <taxon>Pleosporomycetidae</taxon>
        <taxon>Aulographales</taxon>
        <taxon>Rhizodiscinaceae</taxon>
        <taxon>Rhizodiscina</taxon>
    </lineage>
</organism>
<dbReference type="Proteomes" id="UP000799772">
    <property type="component" value="Unassembled WGS sequence"/>
</dbReference>
<name>A0A9P4M527_9PEZI</name>